<dbReference type="AlphaFoldDB" id="A0A7G5MWH9"/>
<feature type="transmembrane region" description="Helical" evidence="1">
    <location>
        <begin position="66"/>
        <end position="87"/>
    </location>
</feature>
<sequence>MVLYLIKMFGISLGLTLVIEEAAAWFYGIRRGKDFLLVCLVNILTNPAAVFLAWIWRMYMPYGGRFLFYLAVETAVVITEGLIYRAYLQEGRHPMWFSLAANGFSFLLGFCI</sequence>
<keyword evidence="1" id="KW-1133">Transmembrane helix</keyword>
<name>A0A7G5MWH9_9FIRM</name>
<proteinExistence type="predicted"/>
<evidence type="ECO:0000313" key="3">
    <source>
        <dbReference type="Proteomes" id="UP000515789"/>
    </source>
</evidence>
<reference evidence="2 3" key="1">
    <citation type="submission" date="2019-04" db="EMBL/GenBank/DDBJ databases">
        <authorList>
            <person name="Schori C."/>
            <person name="Ahrens C."/>
        </authorList>
    </citation>
    <scope>NUCLEOTIDE SEQUENCE [LARGE SCALE GENOMIC DNA]</scope>
    <source>
        <strain evidence="2 3">DSM 2950</strain>
    </source>
</reference>
<gene>
    <name evidence="2" type="ORF">E5259_16000</name>
</gene>
<dbReference type="GeneID" id="75051544"/>
<organism evidence="2 3">
    <name type="scientific">Blautia producta</name>
    <dbReference type="NCBI Taxonomy" id="33035"/>
    <lineage>
        <taxon>Bacteria</taxon>
        <taxon>Bacillati</taxon>
        <taxon>Bacillota</taxon>
        <taxon>Clostridia</taxon>
        <taxon>Lachnospirales</taxon>
        <taxon>Lachnospiraceae</taxon>
        <taxon>Blautia</taxon>
    </lineage>
</organism>
<dbReference type="EMBL" id="CP039126">
    <property type="protein sequence ID" value="QMW78972.1"/>
    <property type="molecule type" value="Genomic_DNA"/>
</dbReference>
<accession>A0A7G5MWH9</accession>
<dbReference type="Proteomes" id="UP000515789">
    <property type="component" value="Chromosome"/>
</dbReference>
<keyword evidence="1" id="KW-0472">Membrane</keyword>
<keyword evidence="1" id="KW-0812">Transmembrane</keyword>
<evidence type="ECO:0000256" key="1">
    <source>
        <dbReference type="SAM" id="Phobius"/>
    </source>
</evidence>
<evidence type="ECO:0000313" key="2">
    <source>
        <dbReference type="EMBL" id="QMW78972.1"/>
    </source>
</evidence>
<feature type="transmembrane region" description="Helical" evidence="1">
    <location>
        <begin position="34"/>
        <end position="54"/>
    </location>
</feature>
<dbReference type="RefSeq" id="WP_018594428.1">
    <property type="nucleotide sequence ID" value="NZ_AP031416.1"/>
</dbReference>
<protein>
    <submittedName>
        <fullName evidence="2">Uncharacterized protein</fullName>
    </submittedName>
</protein>